<dbReference type="PROSITE" id="PS00108">
    <property type="entry name" value="PROTEIN_KINASE_ST"/>
    <property type="match status" value="1"/>
</dbReference>
<dbReference type="GO" id="GO:0004672">
    <property type="term" value="F:protein kinase activity"/>
    <property type="evidence" value="ECO:0007669"/>
    <property type="project" value="InterPro"/>
</dbReference>
<keyword evidence="2" id="KW-0808">Transferase</keyword>
<dbReference type="PROSITE" id="PS50011">
    <property type="entry name" value="PROTEIN_KINASE_DOM"/>
    <property type="match status" value="1"/>
</dbReference>
<organism evidence="2 3">
    <name type="scientific">Tritrichomonas foetus</name>
    <dbReference type="NCBI Taxonomy" id="1144522"/>
    <lineage>
        <taxon>Eukaryota</taxon>
        <taxon>Metamonada</taxon>
        <taxon>Parabasalia</taxon>
        <taxon>Tritrichomonadida</taxon>
        <taxon>Tritrichomonadidae</taxon>
        <taxon>Tritrichomonas</taxon>
    </lineage>
</organism>
<dbReference type="RefSeq" id="XP_068347939.1">
    <property type="nucleotide sequence ID" value="XM_068512389.1"/>
</dbReference>
<keyword evidence="3" id="KW-1185">Reference proteome</keyword>
<dbReference type="OrthoDB" id="28230at2759"/>
<dbReference type="Proteomes" id="UP000179807">
    <property type="component" value="Unassembled WGS sequence"/>
</dbReference>
<dbReference type="InterPro" id="IPR008271">
    <property type="entry name" value="Ser/Thr_kinase_AS"/>
</dbReference>
<dbReference type="VEuPathDB" id="TrichDB:TRFO_39017"/>
<comment type="caution">
    <text evidence="2">The sequence shown here is derived from an EMBL/GenBank/DDBJ whole genome shotgun (WGS) entry which is preliminary data.</text>
</comment>
<dbReference type="Gene3D" id="1.10.510.10">
    <property type="entry name" value="Transferase(Phosphotransferase) domain 1"/>
    <property type="match status" value="1"/>
</dbReference>
<evidence type="ECO:0000313" key="2">
    <source>
        <dbReference type="EMBL" id="OHS94802.1"/>
    </source>
</evidence>
<evidence type="ECO:0000313" key="3">
    <source>
        <dbReference type="Proteomes" id="UP000179807"/>
    </source>
</evidence>
<dbReference type="Pfam" id="PF00069">
    <property type="entry name" value="Pkinase"/>
    <property type="match status" value="1"/>
</dbReference>
<keyword evidence="2" id="KW-0418">Kinase</keyword>
<name>A0A1J4J6D6_9EUKA</name>
<dbReference type="SMART" id="SM00220">
    <property type="entry name" value="S_TKc"/>
    <property type="match status" value="1"/>
</dbReference>
<proteinExistence type="predicted"/>
<feature type="domain" description="Protein kinase" evidence="1">
    <location>
        <begin position="1"/>
        <end position="162"/>
    </location>
</feature>
<dbReference type="InterPro" id="IPR011009">
    <property type="entry name" value="Kinase-like_dom_sf"/>
</dbReference>
<reference evidence="2" key="1">
    <citation type="submission" date="2016-10" db="EMBL/GenBank/DDBJ databases">
        <authorList>
            <person name="Benchimol M."/>
            <person name="Almeida L.G."/>
            <person name="Vasconcelos A.T."/>
            <person name="Perreira-Neves A."/>
            <person name="Rosa I.A."/>
            <person name="Tasca T."/>
            <person name="Bogo M.R."/>
            <person name="de Souza W."/>
        </authorList>
    </citation>
    <scope>NUCLEOTIDE SEQUENCE [LARGE SCALE GENOMIC DNA]</scope>
    <source>
        <strain evidence="2">K</strain>
    </source>
</reference>
<dbReference type="AlphaFoldDB" id="A0A1J4J6D6"/>
<dbReference type="PANTHER" id="PTHR24362">
    <property type="entry name" value="SERINE/THREONINE-PROTEIN KINASE NEK"/>
    <property type="match status" value="1"/>
</dbReference>
<dbReference type="EMBL" id="MLAK01001288">
    <property type="protein sequence ID" value="OHS94802.1"/>
    <property type="molecule type" value="Genomic_DNA"/>
</dbReference>
<dbReference type="SUPFAM" id="SSF56112">
    <property type="entry name" value="Protein kinase-like (PK-like)"/>
    <property type="match status" value="1"/>
</dbReference>
<dbReference type="GO" id="GO:0005524">
    <property type="term" value="F:ATP binding"/>
    <property type="evidence" value="ECO:0007669"/>
    <property type="project" value="InterPro"/>
</dbReference>
<evidence type="ECO:0000259" key="1">
    <source>
        <dbReference type="PROSITE" id="PS50011"/>
    </source>
</evidence>
<accession>A0A1J4J6D6</accession>
<dbReference type="GeneID" id="94847093"/>
<sequence length="276" mass="31353">MNHLTFDEKLKICYDIALGLKYCHSMSFAHRDIKAQNMLFDQNDRIKIADFGLSEFLPNNSAKISKHEGSLYYLSPEIINKSNFSPIKSDIWAFGVLLYRVFTGHYPFFGKTKNDVIKSIRSMNYVGRNIPCNIFHIVKKALVYKPESRATIEDMANDLAVIIAMREMKLMSSMPNYESFTSLHHSQHTAHSPPMLPSPMFLSQRIKFPSTLSLSNQVKLTSLGSSSGSSTAVPKKLPSLKPYSMSCQKKRNSRLFLDNKSVMKCLNFGNLYTSPK</sequence>
<dbReference type="PANTHER" id="PTHR24362:SF309">
    <property type="entry name" value="PROTEIN KINASE DOMAIN-CONTAINING PROTEIN"/>
    <property type="match status" value="1"/>
</dbReference>
<dbReference type="InterPro" id="IPR000719">
    <property type="entry name" value="Prot_kinase_dom"/>
</dbReference>
<protein>
    <submittedName>
        <fullName evidence="2">CAMK family protein kinase</fullName>
    </submittedName>
</protein>
<gene>
    <name evidence="2" type="ORF">TRFO_39017</name>
</gene>